<feature type="domain" description="Inner membrane protein YejM N-terminal" evidence="5">
    <location>
        <begin position="12"/>
        <end position="252"/>
    </location>
</feature>
<dbReference type="Gene3D" id="3.40.720.10">
    <property type="entry name" value="Alkaline Phosphatase, subunit A"/>
    <property type="match status" value="1"/>
</dbReference>
<reference evidence="6" key="1">
    <citation type="journal article" date="2021" name="PeerJ">
        <title>Extensive microbial diversity within the chicken gut microbiome revealed by metagenomics and culture.</title>
        <authorList>
            <person name="Gilroy R."/>
            <person name="Ravi A."/>
            <person name="Getino M."/>
            <person name="Pursley I."/>
            <person name="Horton D.L."/>
            <person name="Alikhan N.F."/>
            <person name="Baker D."/>
            <person name="Gharbi K."/>
            <person name="Hall N."/>
            <person name="Watson M."/>
            <person name="Adriaenssens E.M."/>
            <person name="Foster-Nyarko E."/>
            <person name="Jarju S."/>
            <person name="Secka A."/>
            <person name="Antonio M."/>
            <person name="Oren A."/>
            <person name="Chaudhuri R.R."/>
            <person name="La Ragione R."/>
            <person name="Hildebrand F."/>
            <person name="Pallen M.J."/>
        </authorList>
    </citation>
    <scope>NUCLEOTIDE SEQUENCE</scope>
    <source>
        <strain evidence="6">USASDec5-558</strain>
    </source>
</reference>
<feature type="transmembrane region" description="Helical" evidence="3">
    <location>
        <begin position="55"/>
        <end position="77"/>
    </location>
</feature>
<dbReference type="EMBL" id="DXEV01000154">
    <property type="protein sequence ID" value="HIX57332.1"/>
    <property type="molecule type" value="Genomic_DNA"/>
</dbReference>
<evidence type="ECO:0000256" key="1">
    <source>
        <dbReference type="ARBA" id="ARBA00008779"/>
    </source>
</evidence>
<dbReference type="PANTHER" id="PTHR42693:SF33">
    <property type="entry name" value="ARYLSULFATASE"/>
    <property type="match status" value="1"/>
</dbReference>
<feature type="transmembrane region" description="Helical" evidence="3">
    <location>
        <begin position="21"/>
        <end position="43"/>
    </location>
</feature>
<dbReference type="PANTHER" id="PTHR42693">
    <property type="entry name" value="ARYLSULFATASE FAMILY MEMBER"/>
    <property type="match status" value="1"/>
</dbReference>
<feature type="domain" description="Sulfatase N-terminal" evidence="4">
    <location>
        <begin position="512"/>
        <end position="594"/>
    </location>
</feature>
<organism evidence="6 7">
    <name type="scientific">Candidatus Anaerobiospirillum pullistercoris</name>
    <dbReference type="NCBI Taxonomy" id="2838452"/>
    <lineage>
        <taxon>Bacteria</taxon>
        <taxon>Pseudomonadati</taxon>
        <taxon>Pseudomonadota</taxon>
        <taxon>Gammaproteobacteria</taxon>
        <taxon>Aeromonadales</taxon>
        <taxon>Succinivibrionaceae</taxon>
        <taxon>Anaerobiospirillum</taxon>
    </lineage>
</organism>
<evidence type="ECO:0000313" key="6">
    <source>
        <dbReference type="EMBL" id="HIX57332.1"/>
    </source>
</evidence>
<proteinExistence type="inferred from homology"/>
<name>A0A9D1WFN3_9GAMM</name>
<reference evidence="6" key="2">
    <citation type="submission" date="2021-04" db="EMBL/GenBank/DDBJ databases">
        <authorList>
            <person name="Gilroy R."/>
        </authorList>
    </citation>
    <scope>NUCLEOTIDE SEQUENCE</scope>
    <source>
        <strain evidence="6">USASDec5-558</strain>
    </source>
</reference>
<dbReference type="InterPro" id="IPR000917">
    <property type="entry name" value="Sulfatase_N"/>
</dbReference>
<dbReference type="GO" id="GO:0004065">
    <property type="term" value="F:arylsulfatase activity"/>
    <property type="evidence" value="ECO:0007669"/>
    <property type="project" value="TreeGrafter"/>
</dbReference>
<keyword evidence="3" id="KW-0812">Transmembrane</keyword>
<dbReference type="Pfam" id="PF00884">
    <property type="entry name" value="Sulfatase"/>
    <property type="match status" value="1"/>
</dbReference>
<feature type="transmembrane region" description="Helical" evidence="3">
    <location>
        <begin position="89"/>
        <end position="107"/>
    </location>
</feature>
<evidence type="ECO:0000256" key="2">
    <source>
        <dbReference type="SAM" id="MobiDB-lite"/>
    </source>
</evidence>
<evidence type="ECO:0000256" key="3">
    <source>
        <dbReference type="SAM" id="Phobius"/>
    </source>
</evidence>
<evidence type="ECO:0000259" key="4">
    <source>
        <dbReference type="Pfam" id="PF00884"/>
    </source>
</evidence>
<feature type="transmembrane region" description="Helical" evidence="3">
    <location>
        <begin position="171"/>
        <end position="194"/>
    </location>
</feature>
<keyword evidence="3" id="KW-0472">Membrane</keyword>
<feature type="region of interest" description="Disordered" evidence="2">
    <location>
        <begin position="599"/>
        <end position="622"/>
    </location>
</feature>
<protein>
    <submittedName>
        <fullName evidence="6">DUF3413 domain-containing protein</fullName>
    </submittedName>
</protein>
<dbReference type="Pfam" id="PF11893">
    <property type="entry name" value="DUF3413"/>
    <property type="match status" value="1"/>
</dbReference>
<accession>A0A9D1WFN3</accession>
<dbReference type="Proteomes" id="UP000886829">
    <property type="component" value="Unassembled WGS sequence"/>
</dbReference>
<comment type="similarity">
    <text evidence="1">Belongs to the sulfatase family.</text>
</comment>
<dbReference type="AlphaFoldDB" id="A0A9D1WFN3"/>
<dbReference type="InterPro" id="IPR024588">
    <property type="entry name" value="YejM_N"/>
</dbReference>
<feature type="transmembrane region" description="Helical" evidence="3">
    <location>
        <begin position="139"/>
        <end position="159"/>
    </location>
</feature>
<feature type="region of interest" description="Disordered" evidence="2">
    <location>
        <begin position="385"/>
        <end position="418"/>
    </location>
</feature>
<sequence length="718" mass="81120">MSENLNPLKRLSYKEQVSRSITWGHYFIFLNILLACLLGFSYVYAAPPTNNLLSFFYLIVTWLGHLSFLTVVVYLVVFFPLAFIGNFRYYRVLCVVIAVIAHTILLFDIKIYLLVKVHLSITAINLIVRELDFDTGLNYNFLFIAVPVVIALECFFAKITTHSLYRAHHPYFVRTVLIVVGSCFISSHVLHIWADATNYERITLLRSTFPAHYPMTARSFLSSHGWINEKQLSLEGSSGAEFLKYPLSKLEFDHEALKDERVSNVLLISFNGLSYSNVTPETSPQLYAFGQQVDNYTQHYLLYPEELNNVFATNYGLPLQYRNALLSEQTTPVVIDEMLRQDYVSRLIVSALPHTPQAVTLALDGMGFTNRADYHNFQPNLVADSESHDAVQDQADSEASVEPDGQNGQTGAGAVDGTTAPAEAATTGLIKANADGEFSAEEQETLNRYFNFLMQNAGLRSMQFSHAQDVNGVFTQALGLIEAYHHNEHRPFALNLVINDLRDFTRNPTASVEQVEHDPQSSAMWVYEHTLKQVDQAFGEFMQQLQAQGLLHNTLVIVTANEGNRLLPYSAQHFDRERQHVPLMVMWPQNHPEQLVFKTGSEHNPEPESAAPVQAQQGTSCDQLTSPWDISATIARNVLHITTPSGNFTLGGDISSCPLRDYLIADGKDELVLIERKDNIIYSYDGSSYVERQGERLQVRPNLENLIESMRDLNRFLR</sequence>
<dbReference type="SUPFAM" id="SSF53649">
    <property type="entry name" value="Alkaline phosphatase-like"/>
    <property type="match status" value="1"/>
</dbReference>
<keyword evidence="3" id="KW-1133">Transmembrane helix</keyword>
<evidence type="ECO:0000313" key="7">
    <source>
        <dbReference type="Proteomes" id="UP000886829"/>
    </source>
</evidence>
<evidence type="ECO:0000259" key="5">
    <source>
        <dbReference type="Pfam" id="PF11893"/>
    </source>
</evidence>
<dbReference type="InterPro" id="IPR017850">
    <property type="entry name" value="Alkaline_phosphatase_core_sf"/>
</dbReference>
<dbReference type="InterPro" id="IPR050738">
    <property type="entry name" value="Sulfatase"/>
</dbReference>
<comment type="caution">
    <text evidence="6">The sequence shown here is derived from an EMBL/GenBank/DDBJ whole genome shotgun (WGS) entry which is preliminary data.</text>
</comment>
<gene>
    <name evidence="6" type="ORF">H9850_07660</name>
</gene>